<evidence type="ECO:0000259" key="4">
    <source>
        <dbReference type="Pfam" id="PF01593"/>
    </source>
</evidence>
<name>A0A7I7UGN5_MYCPV</name>
<dbReference type="SUPFAM" id="SSF51905">
    <property type="entry name" value="FAD/NAD(P)-binding domain"/>
    <property type="match status" value="1"/>
</dbReference>
<protein>
    <recommendedName>
        <fullName evidence="3">Pyridine nucleotide-disulfide oxidoreductase domain-containing protein 2</fullName>
    </recommendedName>
</protein>
<dbReference type="GO" id="GO:0016491">
    <property type="term" value="F:oxidoreductase activity"/>
    <property type="evidence" value="ECO:0007669"/>
    <property type="project" value="InterPro"/>
</dbReference>
<evidence type="ECO:0000256" key="2">
    <source>
        <dbReference type="ARBA" id="ARBA00038825"/>
    </source>
</evidence>
<dbReference type="Gene3D" id="3.50.50.60">
    <property type="entry name" value="FAD/NAD(P)-binding domain"/>
    <property type="match status" value="2"/>
</dbReference>
<feature type="domain" description="Amine oxidase" evidence="4">
    <location>
        <begin position="21"/>
        <end position="310"/>
    </location>
</feature>
<sequence>MMTPELRENYDFIVVGGGHNGLSAACTLSDSGASVLVLEQRPHIGGLANSGPFLAEAPNHILSLGAMDDMFMSCTPFIADLGLHRYGYRGTPVEAPYGWIGEDGSTLLLFHDLDRTLAEVRRFSAADARTYADLQPALSWIFEALTKVMPHHPAELPKRDLGKLLLKLAPSRSIRRHLGHILSSNLINLAADLFESDQMRALTTYWGSMIGPIDHDGGGFYCVGLAAVHRDPGVIRPRGGMGATMAAMAAYAAERGADIHVNTRVDRVLVTNNRAVGVRLATGVEIRASRAVLAAVPPQSAYGGLLDEDVLDSATKAKVATLPASGNNSATFKIDVAVAGPVHYPSGDKYRQHIDGFDIRKTALMTGTFEQNVKQLQEIRNGRTLDEPPVYMAVLTANDPSLAPPGQDVVYLAANVPAQPHGGWADYKAKTAAAMMRSVSRHLAGFDNEIGRIETSPADFGEQFATPNGSYFHVDMTPLRLAMNRPAPGLGGYRSPVRDYYHAGAGSHPGGGVSGWPGRLAAQTALGRH</sequence>
<evidence type="ECO:0000256" key="1">
    <source>
        <dbReference type="ARBA" id="ARBA00037217"/>
    </source>
</evidence>
<reference evidence="5 6" key="1">
    <citation type="journal article" date="2019" name="Emerg. Microbes Infect.">
        <title>Comprehensive subspecies identification of 175 nontuberculous mycobacteria species based on 7547 genomic profiles.</title>
        <authorList>
            <person name="Matsumoto Y."/>
            <person name="Kinjo T."/>
            <person name="Motooka D."/>
            <person name="Nabeya D."/>
            <person name="Jung N."/>
            <person name="Uechi K."/>
            <person name="Horii T."/>
            <person name="Iida T."/>
            <person name="Fujita J."/>
            <person name="Nakamura S."/>
        </authorList>
    </citation>
    <scope>NUCLEOTIDE SEQUENCE [LARGE SCALE GENOMIC DNA]</scope>
    <source>
        <strain evidence="5 6">JCM 6370</strain>
    </source>
</reference>
<evidence type="ECO:0000313" key="5">
    <source>
        <dbReference type="EMBL" id="BBY80220.1"/>
    </source>
</evidence>
<comment type="subunit">
    <text evidence="2">Interacts with COX5B; this interaction may contribute to localize PYROXD2 to the inner face of the inner mitochondrial membrane.</text>
</comment>
<dbReference type="Proteomes" id="UP000467252">
    <property type="component" value="Chromosome"/>
</dbReference>
<dbReference type="PROSITE" id="PS51257">
    <property type="entry name" value="PROKAR_LIPOPROTEIN"/>
    <property type="match status" value="1"/>
</dbReference>
<dbReference type="PANTHER" id="PTHR10668:SF103">
    <property type="entry name" value="PYRIDINE NUCLEOTIDE-DISULFIDE OXIDOREDUCTASE DOMAIN-CONTAINING PROTEIN 2"/>
    <property type="match status" value="1"/>
</dbReference>
<evidence type="ECO:0000313" key="6">
    <source>
        <dbReference type="Proteomes" id="UP000467252"/>
    </source>
</evidence>
<dbReference type="AlphaFoldDB" id="A0A7I7UGN5"/>
<dbReference type="InterPro" id="IPR036188">
    <property type="entry name" value="FAD/NAD-bd_sf"/>
</dbReference>
<dbReference type="PANTHER" id="PTHR10668">
    <property type="entry name" value="PHYTOENE DEHYDROGENASE"/>
    <property type="match status" value="1"/>
</dbReference>
<evidence type="ECO:0000256" key="3">
    <source>
        <dbReference type="ARBA" id="ARBA00040298"/>
    </source>
</evidence>
<accession>A0A7I7UGN5</accession>
<gene>
    <name evidence="5" type="primary">crtO_2</name>
    <name evidence="5" type="ORF">MPUL_13780</name>
</gene>
<comment type="function">
    <text evidence="1">Probable oxidoreductase that may play a role as regulator of mitochondrial function.</text>
</comment>
<dbReference type="InterPro" id="IPR002937">
    <property type="entry name" value="Amino_oxidase"/>
</dbReference>
<dbReference type="EMBL" id="AP022599">
    <property type="protein sequence ID" value="BBY80220.1"/>
    <property type="molecule type" value="Genomic_DNA"/>
</dbReference>
<proteinExistence type="predicted"/>
<organism evidence="5 6">
    <name type="scientific">Mycolicibacterium pulveris</name>
    <name type="common">Mycobacterium pulveris</name>
    <dbReference type="NCBI Taxonomy" id="36813"/>
    <lineage>
        <taxon>Bacteria</taxon>
        <taxon>Bacillati</taxon>
        <taxon>Actinomycetota</taxon>
        <taxon>Actinomycetes</taxon>
        <taxon>Mycobacteriales</taxon>
        <taxon>Mycobacteriaceae</taxon>
        <taxon>Mycolicibacterium</taxon>
    </lineage>
</organism>
<keyword evidence="6" id="KW-1185">Reference proteome</keyword>
<dbReference type="Pfam" id="PF01593">
    <property type="entry name" value="Amino_oxidase"/>
    <property type="match status" value="1"/>
</dbReference>